<gene>
    <name evidence="2" type="ORF">P7K49_009261</name>
</gene>
<accession>A0ABQ9VK83</accession>
<feature type="region of interest" description="Disordered" evidence="1">
    <location>
        <begin position="33"/>
        <end position="77"/>
    </location>
</feature>
<evidence type="ECO:0000256" key="1">
    <source>
        <dbReference type="SAM" id="MobiDB-lite"/>
    </source>
</evidence>
<dbReference type="Proteomes" id="UP001266305">
    <property type="component" value="Unassembled WGS sequence"/>
</dbReference>
<protein>
    <submittedName>
        <fullName evidence="2">Uncharacterized protein</fullName>
    </submittedName>
</protein>
<comment type="caution">
    <text evidence="2">The sequence shown here is derived from an EMBL/GenBank/DDBJ whole genome shotgun (WGS) entry which is preliminary data.</text>
</comment>
<evidence type="ECO:0000313" key="3">
    <source>
        <dbReference type="Proteomes" id="UP001266305"/>
    </source>
</evidence>
<name>A0ABQ9VK83_SAGOE</name>
<feature type="compositionally biased region" description="Basic and acidic residues" evidence="1">
    <location>
        <begin position="42"/>
        <end position="54"/>
    </location>
</feature>
<feature type="compositionally biased region" description="Low complexity" evidence="1">
    <location>
        <begin position="59"/>
        <end position="77"/>
    </location>
</feature>
<dbReference type="EMBL" id="JASSZA010000005">
    <property type="protein sequence ID" value="KAK2109515.1"/>
    <property type="molecule type" value="Genomic_DNA"/>
</dbReference>
<keyword evidence="3" id="KW-1185">Reference proteome</keyword>
<proteinExistence type="predicted"/>
<sequence length="77" mass="8446">MVKARSSRKGFSDPKKVQELQVHGNLVISALRSPEEVAPVTRDTRKTVKDDAKYIRHTPSSSPEVPSQASSPLSPSF</sequence>
<reference evidence="2 3" key="1">
    <citation type="submission" date="2023-05" db="EMBL/GenBank/DDBJ databases">
        <title>B98-5 Cell Line De Novo Hybrid Assembly: An Optical Mapping Approach.</title>
        <authorList>
            <person name="Kananen K."/>
            <person name="Auerbach J.A."/>
            <person name="Kautto E."/>
            <person name="Blachly J.S."/>
        </authorList>
    </citation>
    <scope>NUCLEOTIDE SEQUENCE [LARGE SCALE GENOMIC DNA]</scope>
    <source>
        <strain evidence="2">B95-8</strain>
        <tissue evidence="2">Cell line</tissue>
    </source>
</reference>
<organism evidence="2 3">
    <name type="scientific">Saguinus oedipus</name>
    <name type="common">Cotton-top tamarin</name>
    <name type="synonym">Oedipomidas oedipus</name>
    <dbReference type="NCBI Taxonomy" id="9490"/>
    <lineage>
        <taxon>Eukaryota</taxon>
        <taxon>Metazoa</taxon>
        <taxon>Chordata</taxon>
        <taxon>Craniata</taxon>
        <taxon>Vertebrata</taxon>
        <taxon>Euteleostomi</taxon>
        <taxon>Mammalia</taxon>
        <taxon>Eutheria</taxon>
        <taxon>Euarchontoglires</taxon>
        <taxon>Primates</taxon>
        <taxon>Haplorrhini</taxon>
        <taxon>Platyrrhini</taxon>
        <taxon>Cebidae</taxon>
        <taxon>Callitrichinae</taxon>
        <taxon>Saguinus</taxon>
    </lineage>
</organism>
<evidence type="ECO:0000313" key="2">
    <source>
        <dbReference type="EMBL" id="KAK2109515.1"/>
    </source>
</evidence>